<name>A0ABQ5P0I8_9ACTN</name>
<sequence>MDSSLTRGLYRDITDLADSSPSWVQTLAEIGTEAGIVVFAALFVAVWWRARRGSPAELAIAVLGGLGTAVGYVVSESLKTVFDEERPCRAVADAAASLAACPPTGDWSFPSNHSAIAGGAAVALALARPRLVWLTAPLALLMAFSRVFVGVHYPHDVAVGLVVGAVVAAVVTIALTGVGTTLAGTVRTSRSRPVAWLAGPGRD</sequence>
<feature type="domain" description="Phosphatidic acid phosphatase type 2/haloperoxidase" evidence="8">
    <location>
        <begin position="61"/>
        <end position="172"/>
    </location>
</feature>
<dbReference type="PANTHER" id="PTHR14969:SF62">
    <property type="entry name" value="DECAPRENYLPHOSPHORYL-5-PHOSPHORIBOSE PHOSPHATASE RV3807C-RELATED"/>
    <property type="match status" value="1"/>
</dbReference>
<feature type="transmembrane region" description="Helical" evidence="7">
    <location>
        <begin position="157"/>
        <end position="183"/>
    </location>
</feature>
<keyword evidence="5 7" id="KW-1133">Transmembrane helix</keyword>
<keyword evidence="4" id="KW-0378">Hydrolase</keyword>
<protein>
    <submittedName>
        <fullName evidence="9">Phosphatase PAP2 family protein</fullName>
    </submittedName>
</protein>
<organism evidence="9 10">
    <name type="scientific">Streptomyces yaizuensis</name>
    <dbReference type="NCBI Taxonomy" id="2989713"/>
    <lineage>
        <taxon>Bacteria</taxon>
        <taxon>Bacillati</taxon>
        <taxon>Actinomycetota</taxon>
        <taxon>Actinomycetes</taxon>
        <taxon>Kitasatosporales</taxon>
        <taxon>Streptomycetaceae</taxon>
        <taxon>Streptomyces</taxon>
    </lineage>
</organism>
<keyword evidence="10" id="KW-1185">Reference proteome</keyword>
<evidence type="ECO:0000256" key="2">
    <source>
        <dbReference type="ARBA" id="ARBA00022475"/>
    </source>
</evidence>
<dbReference type="InterPro" id="IPR000326">
    <property type="entry name" value="PAP2/HPO"/>
</dbReference>
<evidence type="ECO:0000256" key="3">
    <source>
        <dbReference type="ARBA" id="ARBA00022692"/>
    </source>
</evidence>
<dbReference type="EMBL" id="BSBI01000006">
    <property type="protein sequence ID" value="GLF96105.1"/>
    <property type="molecule type" value="Genomic_DNA"/>
</dbReference>
<reference evidence="9 10" key="1">
    <citation type="submission" date="2022-10" db="EMBL/GenBank/DDBJ databases">
        <title>Draft genome sequence of Streptomyces sp. YSPA8.</title>
        <authorList>
            <person name="Moriuchi R."/>
            <person name="Dohra H."/>
            <person name="Yamamura H."/>
            <person name="Kodani S."/>
        </authorList>
    </citation>
    <scope>NUCLEOTIDE SEQUENCE [LARGE SCALE GENOMIC DNA]</scope>
    <source>
        <strain evidence="9 10">YSPA8</strain>
    </source>
</reference>
<evidence type="ECO:0000256" key="6">
    <source>
        <dbReference type="ARBA" id="ARBA00023136"/>
    </source>
</evidence>
<comment type="caution">
    <text evidence="9">The sequence shown here is derived from an EMBL/GenBank/DDBJ whole genome shotgun (WGS) entry which is preliminary data.</text>
</comment>
<dbReference type="CDD" id="cd01610">
    <property type="entry name" value="PAP2_like"/>
    <property type="match status" value="1"/>
</dbReference>
<accession>A0ABQ5P0I8</accession>
<proteinExistence type="predicted"/>
<keyword evidence="2" id="KW-1003">Cell membrane</keyword>
<dbReference type="Proteomes" id="UP001291653">
    <property type="component" value="Unassembled WGS sequence"/>
</dbReference>
<dbReference type="PANTHER" id="PTHR14969">
    <property type="entry name" value="SPHINGOSINE-1-PHOSPHATE PHOSPHOHYDROLASE"/>
    <property type="match status" value="1"/>
</dbReference>
<evidence type="ECO:0000313" key="9">
    <source>
        <dbReference type="EMBL" id="GLF96105.1"/>
    </source>
</evidence>
<dbReference type="Pfam" id="PF01569">
    <property type="entry name" value="PAP2"/>
    <property type="match status" value="1"/>
</dbReference>
<dbReference type="RefSeq" id="WP_323448128.1">
    <property type="nucleotide sequence ID" value="NZ_BSBI01000006.1"/>
</dbReference>
<evidence type="ECO:0000256" key="7">
    <source>
        <dbReference type="SAM" id="Phobius"/>
    </source>
</evidence>
<keyword evidence="3 7" id="KW-0812">Transmembrane</keyword>
<dbReference type="InterPro" id="IPR036938">
    <property type="entry name" value="PAP2/HPO_sf"/>
</dbReference>
<feature type="transmembrane region" description="Helical" evidence="7">
    <location>
        <begin position="30"/>
        <end position="48"/>
    </location>
</feature>
<dbReference type="SUPFAM" id="SSF48317">
    <property type="entry name" value="Acid phosphatase/Vanadium-dependent haloperoxidase"/>
    <property type="match status" value="1"/>
</dbReference>
<evidence type="ECO:0000256" key="4">
    <source>
        <dbReference type="ARBA" id="ARBA00022801"/>
    </source>
</evidence>
<gene>
    <name evidence="9" type="ORF">SYYSPA8_17430</name>
</gene>
<dbReference type="SMART" id="SM00014">
    <property type="entry name" value="acidPPc"/>
    <property type="match status" value="1"/>
</dbReference>
<comment type="subcellular location">
    <subcellularLocation>
        <location evidence="1">Cell membrane</location>
        <topology evidence="1">Multi-pass membrane protein</topology>
    </subcellularLocation>
</comment>
<evidence type="ECO:0000256" key="1">
    <source>
        <dbReference type="ARBA" id="ARBA00004651"/>
    </source>
</evidence>
<evidence type="ECO:0000256" key="5">
    <source>
        <dbReference type="ARBA" id="ARBA00022989"/>
    </source>
</evidence>
<evidence type="ECO:0000259" key="8">
    <source>
        <dbReference type="SMART" id="SM00014"/>
    </source>
</evidence>
<keyword evidence="6 7" id="KW-0472">Membrane</keyword>
<dbReference type="Gene3D" id="1.20.144.10">
    <property type="entry name" value="Phosphatidic acid phosphatase type 2/haloperoxidase"/>
    <property type="match status" value="1"/>
</dbReference>
<evidence type="ECO:0000313" key="10">
    <source>
        <dbReference type="Proteomes" id="UP001291653"/>
    </source>
</evidence>
<feature type="transmembrane region" description="Helical" evidence="7">
    <location>
        <begin position="131"/>
        <end position="151"/>
    </location>
</feature>